<protein>
    <recommendedName>
        <fullName evidence="12">Methylenetetrahydrofolate reductase</fullName>
        <ecNumber evidence="12">1.5.1.54</ecNumber>
    </recommendedName>
</protein>
<dbReference type="AlphaFoldDB" id="A0A857DEG7"/>
<evidence type="ECO:0000256" key="8">
    <source>
        <dbReference type="ARBA" id="ARBA00023027"/>
    </source>
</evidence>
<organism evidence="13 14">
    <name type="scientific">Dehalobacter restrictus</name>
    <dbReference type="NCBI Taxonomy" id="55583"/>
    <lineage>
        <taxon>Bacteria</taxon>
        <taxon>Bacillati</taxon>
        <taxon>Bacillota</taxon>
        <taxon>Clostridia</taxon>
        <taxon>Eubacteriales</taxon>
        <taxon>Desulfitobacteriaceae</taxon>
        <taxon>Dehalobacter</taxon>
    </lineage>
</organism>
<keyword evidence="7 12" id="KW-0560">Oxidoreductase</keyword>
<dbReference type="Proteomes" id="UP000430508">
    <property type="component" value="Chromosome"/>
</dbReference>
<dbReference type="InterPro" id="IPR029041">
    <property type="entry name" value="FAD-linked_oxidoreductase-like"/>
</dbReference>
<evidence type="ECO:0000256" key="10">
    <source>
        <dbReference type="ARBA" id="ARBA00034478"/>
    </source>
</evidence>
<evidence type="ECO:0000256" key="2">
    <source>
        <dbReference type="ARBA" id="ARBA00004777"/>
    </source>
</evidence>
<evidence type="ECO:0000256" key="3">
    <source>
        <dbReference type="ARBA" id="ARBA00006743"/>
    </source>
</evidence>
<evidence type="ECO:0000256" key="6">
    <source>
        <dbReference type="ARBA" id="ARBA00022827"/>
    </source>
</evidence>
<evidence type="ECO:0000256" key="5">
    <source>
        <dbReference type="ARBA" id="ARBA00022630"/>
    </source>
</evidence>
<dbReference type="SUPFAM" id="SSF51730">
    <property type="entry name" value="FAD-linked oxidoreductase"/>
    <property type="match status" value="1"/>
</dbReference>
<dbReference type="GO" id="GO:0005829">
    <property type="term" value="C:cytosol"/>
    <property type="evidence" value="ECO:0007669"/>
    <property type="project" value="InterPro"/>
</dbReference>
<comment type="pathway">
    <text evidence="2 12">One-carbon metabolism; tetrahydrofolate interconversion.</text>
</comment>
<dbReference type="EC" id="1.5.1.54" evidence="12"/>
<dbReference type="NCBIfam" id="TIGR00676">
    <property type="entry name" value="fadh2"/>
    <property type="match status" value="1"/>
</dbReference>
<dbReference type="EMBL" id="CP046996">
    <property type="protein sequence ID" value="QGZ99246.1"/>
    <property type="molecule type" value="Genomic_DNA"/>
</dbReference>
<keyword evidence="8" id="KW-0520">NAD</keyword>
<dbReference type="GO" id="GO:0106312">
    <property type="term" value="F:methylenetetrahydrofolate reductase (NADH) activity"/>
    <property type="evidence" value="ECO:0007669"/>
    <property type="project" value="UniProtKB-EC"/>
</dbReference>
<gene>
    <name evidence="13" type="primary">metF</name>
    <name evidence="13" type="ORF">GQ588_00455</name>
</gene>
<dbReference type="GO" id="GO:0009086">
    <property type="term" value="P:methionine biosynthetic process"/>
    <property type="evidence" value="ECO:0007669"/>
    <property type="project" value="UniProtKB-KW"/>
</dbReference>
<sequence length="295" mass="32790">MKISEILKKGKPTLSFEFFPARTEKAAESLNKTIDDLVELKPDFVSVTFGAGGSTKDGSYELVKKLKKEKEQEVVAYLAAFALKKDEITAVLNNYKDLGIENILALRGDPPKDVDVTQVPAESFKYASELAAFIRQNYSFCLGVAGYPEGHIDAPSIEKDIEYLKYKVDQGADFIIAQFFYDNVYFLNFIERCQKNGIKIPVLPGIMPVYSIKMMEMLAGNCGAKIPLKLQKGISKLPEGDTKALVDFGIEYAMGQCEELLKEGVRGLHFYTMDKSESAVGIVKGLRSKSFLTVK</sequence>
<proteinExistence type="inferred from homology"/>
<keyword evidence="4" id="KW-0028">Amino-acid biosynthesis</keyword>
<comment type="pathway">
    <text evidence="10">Amino-acid biosynthesis; L-methionine biosynthesis via de novo pathway.</text>
</comment>
<dbReference type="InterPro" id="IPR003171">
    <property type="entry name" value="Mehydrof_redctse-like"/>
</dbReference>
<dbReference type="Pfam" id="PF02219">
    <property type="entry name" value="MTHFR"/>
    <property type="match status" value="1"/>
</dbReference>
<dbReference type="GO" id="GO:0071949">
    <property type="term" value="F:FAD binding"/>
    <property type="evidence" value="ECO:0007669"/>
    <property type="project" value="TreeGrafter"/>
</dbReference>
<keyword evidence="9" id="KW-0486">Methionine biosynthesis</keyword>
<dbReference type="UniPathway" id="UPA00193"/>
<keyword evidence="5 12" id="KW-0285">Flavoprotein</keyword>
<evidence type="ECO:0000313" key="13">
    <source>
        <dbReference type="EMBL" id="QGZ99246.1"/>
    </source>
</evidence>
<comment type="catalytic activity">
    <reaction evidence="11">
        <text>(6S)-5-methyl-5,6,7,8-tetrahydrofolate + NAD(+) = (6R)-5,10-methylene-5,6,7,8-tetrahydrofolate + NADH + H(+)</text>
        <dbReference type="Rhea" id="RHEA:19821"/>
        <dbReference type="ChEBI" id="CHEBI:15378"/>
        <dbReference type="ChEBI" id="CHEBI:15636"/>
        <dbReference type="ChEBI" id="CHEBI:18608"/>
        <dbReference type="ChEBI" id="CHEBI:57540"/>
        <dbReference type="ChEBI" id="CHEBI:57945"/>
        <dbReference type="EC" id="1.5.1.54"/>
    </reaction>
    <physiologicalReaction direction="right-to-left" evidence="11">
        <dbReference type="Rhea" id="RHEA:19823"/>
    </physiologicalReaction>
</comment>
<accession>A0A857DEG7</accession>
<evidence type="ECO:0000256" key="7">
    <source>
        <dbReference type="ARBA" id="ARBA00023002"/>
    </source>
</evidence>
<dbReference type="RefSeq" id="WP_158208069.1">
    <property type="nucleotide sequence ID" value="NZ_CP046996.1"/>
</dbReference>
<dbReference type="PANTHER" id="PTHR45754">
    <property type="entry name" value="METHYLENETETRAHYDROFOLATE REDUCTASE"/>
    <property type="match status" value="1"/>
</dbReference>
<keyword evidence="6 12" id="KW-0274">FAD</keyword>
<dbReference type="PANTHER" id="PTHR45754:SF3">
    <property type="entry name" value="METHYLENETETRAHYDROFOLATE REDUCTASE (NADPH)"/>
    <property type="match status" value="1"/>
</dbReference>
<evidence type="ECO:0000256" key="12">
    <source>
        <dbReference type="RuleBase" id="RU003862"/>
    </source>
</evidence>
<evidence type="ECO:0000256" key="9">
    <source>
        <dbReference type="ARBA" id="ARBA00023167"/>
    </source>
</evidence>
<comment type="cofactor">
    <cofactor evidence="1 12">
        <name>FAD</name>
        <dbReference type="ChEBI" id="CHEBI:57692"/>
    </cofactor>
</comment>
<evidence type="ECO:0000256" key="11">
    <source>
        <dbReference type="ARBA" id="ARBA00048628"/>
    </source>
</evidence>
<dbReference type="GO" id="GO:0035999">
    <property type="term" value="P:tetrahydrofolate interconversion"/>
    <property type="evidence" value="ECO:0007669"/>
    <property type="project" value="UniProtKB-UniPathway"/>
</dbReference>
<evidence type="ECO:0000313" key="14">
    <source>
        <dbReference type="Proteomes" id="UP000430508"/>
    </source>
</evidence>
<comment type="similarity">
    <text evidence="3 12">Belongs to the methylenetetrahydrofolate reductase family.</text>
</comment>
<dbReference type="InterPro" id="IPR004620">
    <property type="entry name" value="MTHF_reductase_bac"/>
</dbReference>
<name>A0A857DEG7_9FIRM</name>
<dbReference type="Gene3D" id="3.20.20.220">
    <property type="match status" value="1"/>
</dbReference>
<reference evidence="13 14" key="1">
    <citation type="submission" date="2019-12" db="EMBL/GenBank/DDBJ databases">
        <title>Sequence classification of anaerobic respiratory reductive dehalogenases: First we see many, then we see few.</title>
        <authorList>
            <person name="Molenda O."/>
            <person name="Puentes Jacome L.A."/>
            <person name="Cao X."/>
            <person name="Nesbo C.L."/>
            <person name="Tang S."/>
            <person name="Morson N."/>
            <person name="Patron J."/>
            <person name="Lomheim L."/>
            <person name="Wishart D.S."/>
            <person name="Edwards E.A."/>
        </authorList>
    </citation>
    <scope>NUCLEOTIDE SEQUENCE [LARGE SCALE GENOMIC DNA]</scope>
    <source>
        <strain evidence="13 14">12DCA</strain>
    </source>
</reference>
<dbReference type="CDD" id="cd00537">
    <property type="entry name" value="MTHFR"/>
    <property type="match status" value="1"/>
</dbReference>
<evidence type="ECO:0000256" key="4">
    <source>
        <dbReference type="ARBA" id="ARBA00022605"/>
    </source>
</evidence>
<evidence type="ECO:0000256" key="1">
    <source>
        <dbReference type="ARBA" id="ARBA00001974"/>
    </source>
</evidence>